<dbReference type="Proteomes" id="UP000598271">
    <property type="component" value="Unassembled WGS sequence"/>
</dbReference>
<evidence type="ECO:0000313" key="3">
    <source>
        <dbReference type="Proteomes" id="UP000598271"/>
    </source>
</evidence>
<gene>
    <name evidence="2" type="ORF">GCM10007390_22450</name>
</gene>
<dbReference type="InterPro" id="IPR046748">
    <property type="entry name" value="HipA_2"/>
</dbReference>
<evidence type="ECO:0000259" key="1">
    <source>
        <dbReference type="Pfam" id="PF20613"/>
    </source>
</evidence>
<dbReference type="AlphaFoldDB" id="A0A8J3D3I0"/>
<dbReference type="EMBL" id="BMXF01000002">
    <property type="protein sequence ID" value="GHB68560.1"/>
    <property type="molecule type" value="Genomic_DNA"/>
</dbReference>
<dbReference type="Pfam" id="PF20613">
    <property type="entry name" value="HipA_2"/>
    <property type="match status" value="1"/>
</dbReference>
<evidence type="ECO:0000313" key="2">
    <source>
        <dbReference type="EMBL" id="GHB68560.1"/>
    </source>
</evidence>
<name>A0A8J3D3I0_9BACT</name>
<organism evidence="2 3">
    <name type="scientific">Persicitalea jodogahamensis</name>
    <dbReference type="NCBI Taxonomy" id="402147"/>
    <lineage>
        <taxon>Bacteria</taxon>
        <taxon>Pseudomonadati</taxon>
        <taxon>Bacteroidota</taxon>
        <taxon>Cytophagia</taxon>
        <taxon>Cytophagales</taxon>
        <taxon>Spirosomataceae</taxon>
        <taxon>Persicitalea</taxon>
    </lineage>
</organism>
<accession>A0A8J3D3I0</accession>
<protein>
    <recommendedName>
        <fullName evidence="1">HipA-like kinase domain-containing protein</fullName>
    </recommendedName>
</protein>
<reference evidence="2 3" key="1">
    <citation type="journal article" date="2014" name="Int. J. Syst. Evol. Microbiol.">
        <title>Complete genome sequence of Corynebacterium casei LMG S-19264T (=DSM 44701T), isolated from a smear-ripened cheese.</title>
        <authorList>
            <consortium name="US DOE Joint Genome Institute (JGI-PGF)"/>
            <person name="Walter F."/>
            <person name="Albersmeier A."/>
            <person name="Kalinowski J."/>
            <person name="Ruckert C."/>
        </authorList>
    </citation>
    <scope>NUCLEOTIDE SEQUENCE [LARGE SCALE GENOMIC DNA]</scope>
    <source>
        <strain evidence="2 3">KCTC 12866</strain>
    </source>
</reference>
<sequence>MLVSGVDEITGARGQYVVKFMKAPRMSTKAACCELLGAWIGKELDMTVAEPAVIRVSAEFADTLAGQGSYKNVANSVGLNFGTMYEAGYSSIITSSISSGSRLFDQAKDVLALDTYLSNADRGSAKPNLLTNGNHFFLFDHELAFSFTSLLSFLRNATPWMLNDSEKDMCRKHCLYVSLKDNVVDFKGFVDEFSRINDYFWERVEYFIPAAWLSEQKDFLNDVKMHSQAINAHKKEFSDSLTNVLIA</sequence>
<feature type="domain" description="HipA-like kinase" evidence="1">
    <location>
        <begin position="15"/>
        <end position="233"/>
    </location>
</feature>
<proteinExistence type="predicted"/>
<keyword evidence="3" id="KW-1185">Reference proteome</keyword>
<comment type="caution">
    <text evidence="2">The sequence shown here is derived from an EMBL/GenBank/DDBJ whole genome shotgun (WGS) entry which is preliminary data.</text>
</comment>